<dbReference type="Gene3D" id="3.30.530.20">
    <property type="match status" value="1"/>
</dbReference>
<sequence length="179" mass="20218">MARAAIGGRQPESTGKGKEKETVLQYEHLIEVNDLLNPLAFALSREQLWRGLVLRAEQPETFVLGLDKCIVHERTDDTLTRELRFGQTVVHDRVVFEAQQCVRYETAATEEHAGGTLTMRIEEPTPTHYFVRFTYSTTLPEDAATADTRYSEFVKSAYREADIDTVAQIRALAEQGALD</sequence>
<evidence type="ECO:0000313" key="3">
    <source>
        <dbReference type="Proteomes" id="UP000367825"/>
    </source>
</evidence>
<name>A0A5E4XIE8_9BURK</name>
<feature type="region of interest" description="Disordered" evidence="1">
    <location>
        <begin position="1"/>
        <end position="20"/>
    </location>
</feature>
<gene>
    <name evidence="2" type="ORF">PNO31109_03893</name>
</gene>
<dbReference type="Pfam" id="PF08982">
    <property type="entry name" value="AtaL"/>
    <property type="match status" value="1"/>
</dbReference>
<evidence type="ECO:0000256" key="1">
    <source>
        <dbReference type="SAM" id="MobiDB-lite"/>
    </source>
</evidence>
<protein>
    <recommendedName>
        <fullName evidence="4">DUF1857 domain-containing protein</fullName>
    </recommendedName>
</protein>
<dbReference type="SUPFAM" id="SSF55961">
    <property type="entry name" value="Bet v1-like"/>
    <property type="match status" value="1"/>
</dbReference>
<keyword evidence="3" id="KW-1185">Reference proteome</keyword>
<accession>A0A5E4XIE8</accession>
<evidence type="ECO:0008006" key="4">
    <source>
        <dbReference type="Google" id="ProtNLM"/>
    </source>
</evidence>
<dbReference type="InterPro" id="IPR023393">
    <property type="entry name" value="START-like_dom_sf"/>
</dbReference>
<dbReference type="AlphaFoldDB" id="A0A5E4XIE8"/>
<evidence type="ECO:0000313" key="2">
    <source>
        <dbReference type="EMBL" id="VVE36077.1"/>
    </source>
</evidence>
<dbReference type="InterPro" id="IPR015075">
    <property type="entry name" value="AtaL"/>
</dbReference>
<dbReference type="EMBL" id="CABPSC010000018">
    <property type="protein sequence ID" value="VVE36077.1"/>
    <property type="molecule type" value="Genomic_DNA"/>
</dbReference>
<dbReference type="CDD" id="cd08863">
    <property type="entry name" value="SRPBCC_DUF1857"/>
    <property type="match status" value="1"/>
</dbReference>
<reference evidence="2 3" key="1">
    <citation type="submission" date="2019-08" db="EMBL/GenBank/DDBJ databases">
        <authorList>
            <person name="Peeters C."/>
        </authorList>
    </citation>
    <scope>NUCLEOTIDE SEQUENCE [LARGE SCALE GENOMIC DNA]</scope>
    <source>
        <strain evidence="2 3">LMG 31109</strain>
    </source>
</reference>
<dbReference type="Proteomes" id="UP000367825">
    <property type="component" value="Unassembled WGS sequence"/>
</dbReference>
<organism evidence="2 3">
    <name type="scientific">Pandoraea nosoerga</name>
    <dbReference type="NCBI Taxonomy" id="2508296"/>
    <lineage>
        <taxon>Bacteria</taxon>
        <taxon>Pseudomonadati</taxon>
        <taxon>Pseudomonadota</taxon>
        <taxon>Betaproteobacteria</taxon>
        <taxon>Burkholderiales</taxon>
        <taxon>Burkholderiaceae</taxon>
        <taxon>Pandoraea</taxon>
    </lineage>
</organism>
<proteinExistence type="predicted"/>